<evidence type="ECO:0000313" key="1">
    <source>
        <dbReference type="EMBL" id="CCH89668.1"/>
    </source>
</evidence>
<protein>
    <submittedName>
        <fullName evidence="1">Uncharacterized protein</fullName>
    </submittedName>
</protein>
<gene>
    <name evidence="1" type="ordered locus">MODMU_4272</name>
</gene>
<accession>I4F205</accession>
<reference evidence="1 2" key="1">
    <citation type="journal article" date="2012" name="J. Bacteriol.">
        <title>Genome Sequence of Radiation-Resistant Modestobacter marinus Strain BC501, a Representative Actinobacterium That Thrives on Calcareous Stone Surfaces.</title>
        <authorList>
            <person name="Normand P."/>
            <person name="Gury J."/>
            <person name="Pujic P."/>
            <person name="Chouaia B."/>
            <person name="Crotti E."/>
            <person name="Brusetti L."/>
            <person name="Daffonchio D."/>
            <person name="Vacherie B."/>
            <person name="Barbe V."/>
            <person name="Medigue C."/>
            <person name="Calteau A."/>
            <person name="Ghodhbane-Gtari F."/>
            <person name="Essoussi I."/>
            <person name="Nouioui I."/>
            <person name="Abbassi-Ghozzi I."/>
            <person name="Gtari M."/>
        </authorList>
    </citation>
    <scope>NUCLEOTIDE SEQUENCE [LARGE SCALE GENOMIC DNA]</scope>
    <source>
        <strain evidence="2">BC 501</strain>
    </source>
</reference>
<dbReference type="EMBL" id="FO203431">
    <property type="protein sequence ID" value="CCH89668.1"/>
    <property type="molecule type" value="Genomic_DNA"/>
</dbReference>
<name>I4F205_MODI5</name>
<dbReference type="Proteomes" id="UP000006461">
    <property type="component" value="Chromosome"/>
</dbReference>
<sequence>MSSADGTVAPAAPPVRYPVPLAAATLTGGRAAGSLTVSVDRVRTGIGPSIPQLADDCGLDTTAVQTVPVVLTFETSSPLAGGLAAHLTVTPGPGTPAGTGPIGVFFEPATADETYCPDAPLLPTTDSFHARGTPRVTGYVVLDRAVTAATPQGRDDVLRTLQARISDLRLRTDADVEQPLSVGAVTQGEVCPDDPDALCVPLG</sequence>
<organism evidence="1 2">
    <name type="scientific">Modestobacter italicus (strain DSM 44449 / CECT 9708 / BC 501)</name>
    <dbReference type="NCBI Taxonomy" id="2732864"/>
    <lineage>
        <taxon>Bacteria</taxon>
        <taxon>Bacillati</taxon>
        <taxon>Actinomycetota</taxon>
        <taxon>Actinomycetes</taxon>
        <taxon>Geodermatophilales</taxon>
        <taxon>Geodermatophilaceae</taxon>
        <taxon>Modestobacter</taxon>
    </lineage>
</organism>
<dbReference type="KEGG" id="mmar:MODMU_4272"/>
<evidence type="ECO:0000313" key="2">
    <source>
        <dbReference type="Proteomes" id="UP000006461"/>
    </source>
</evidence>
<proteinExistence type="predicted"/>
<keyword evidence="2" id="KW-1185">Reference proteome</keyword>
<dbReference type="AlphaFoldDB" id="I4F205"/>
<dbReference type="HOGENOM" id="CLU_1347642_0_0_11"/>